<dbReference type="KEGG" id="apoc:APORC_1476"/>
<organism evidence="1 2">
    <name type="scientific">Arcobacter porcinus</name>
    <dbReference type="NCBI Taxonomy" id="1935204"/>
    <lineage>
        <taxon>Bacteria</taxon>
        <taxon>Pseudomonadati</taxon>
        <taxon>Campylobacterota</taxon>
        <taxon>Epsilonproteobacteria</taxon>
        <taxon>Campylobacterales</taxon>
        <taxon>Arcobacteraceae</taxon>
        <taxon>Arcobacter</taxon>
    </lineage>
</organism>
<evidence type="ECO:0000313" key="2">
    <source>
        <dbReference type="Proteomes" id="UP000322644"/>
    </source>
</evidence>
<protein>
    <recommendedName>
        <fullName evidence="3">Transcriptional regulator, AlpA family</fullName>
    </recommendedName>
</protein>
<reference evidence="1 2" key="1">
    <citation type="submission" date="2019-09" db="EMBL/GenBank/DDBJ databases">
        <title>Complete genome sequencing of four Arcobacter species reveals a diverse suite of mobile elements.</title>
        <authorList>
            <person name="Miller W.G."/>
            <person name="Yee E."/>
            <person name="Bono J.L."/>
        </authorList>
    </citation>
    <scope>NUCLEOTIDE SEQUENCE [LARGE SCALE GENOMIC DNA]</scope>
    <source>
        <strain evidence="1 2">CCUG 56899</strain>
    </source>
</reference>
<accession>A0A5C2HDY7</accession>
<sequence>MGEKLLRKPQVIEITGIAGSTIYAKMKQLRFPSQHKYGGTACWKLSEVQEYIKIGEEEYSKKIKEKINVSK</sequence>
<dbReference type="Proteomes" id="UP000322644">
    <property type="component" value="Chromosome"/>
</dbReference>
<evidence type="ECO:0008006" key="3">
    <source>
        <dbReference type="Google" id="ProtNLM"/>
    </source>
</evidence>
<proteinExistence type="predicted"/>
<name>A0A5C2HDY7_9BACT</name>
<reference evidence="1 2" key="2">
    <citation type="submission" date="2019-09" db="EMBL/GenBank/DDBJ databases">
        <title>Taxonomic note: a critical rebuttal of the proposed division of the genus Arcobacter into six genera, emended descriptions of Arcobacter anaerophilus and the genus Arcobacter, and an assessment of genus-level boundaries for Epsilonproteobacteria using in silico genomic comparator tools.</title>
        <authorList>
            <person name="On S.L.W."/>
            <person name="Miller W.G."/>
            <person name="Biggs P."/>
            <person name="Cornelius A."/>
            <person name="Vandamme P."/>
        </authorList>
    </citation>
    <scope>NUCLEOTIDE SEQUENCE [LARGE SCALE GENOMIC DNA]</scope>
    <source>
        <strain evidence="1 2">CCUG 56899</strain>
    </source>
</reference>
<dbReference type="EMBL" id="CP036246">
    <property type="protein sequence ID" value="QEP41059.1"/>
    <property type="molecule type" value="Genomic_DNA"/>
</dbReference>
<dbReference type="InterPro" id="IPR010260">
    <property type="entry name" value="AlpA"/>
</dbReference>
<dbReference type="Gene3D" id="1.10.238.160">
    <property type="match status" value="1"/>
</dbReference>
<dbReference type="AlphaFoldDB" id="A0A5C2HDY7"/>
<gene>
    <name evidence="1" type="ORF">APORC_1476</name>
</gene>
<dbReference type="RefSeq" id="WP_066387947.1">
    <property type="nucleotide sequence ID" value="NZ_CP036246.2"/>
</dbReference>
<evidence type="ECO:0000313" key="1">
    <source>
        <dbReference type="EMBL" id="QEP41059.1"/>
    </source>
</evidence>
<dbReference type="Pfam" id="PF05930">
    <property type="entry name" value="Phage_AlpA"/>
    <property type="match status" value="1"/>
</dbReference>